<accession>A0A072VHC2</accession>
<name>A0A072VHC2_MEDTR</name>
<evidence type="ECO:0000313" key="4">
    <source>
        <dbReference type="Proteomes" id="UP000002051"/>
    </source>
</evidence>
<proteinExistence type="predicted"/>
<sequence>MNVKSTWKISLEKVGGGVKAAAVWFLYLGFCNLVGVLLWWWCGFVSAESCASFGSIPPLFGGILLCRRRGFGVWFSVFHQLFSNADYLQLFLLKDKFKNLNRWLPPHLR</sequence>
<organism evidence="2 4">
    <name type="scientific">Medicago truncatula</name>
    <name type="common">Barrel medic</name>
    <name type="synonym">Medicago tribuloides</name>
    <dbReference type="NCBI Taxonomy" id="3880"/>
    <lineage>
        <taxon>Eukaryota</taxon>
        <taxon>Viridiplantae</taxon>
        <taxon>Streptophyta</taxon>
        <taxon>Embryophyta</taxon>
        <taxon>Tracheophyta</taxon>
        <taxon>Spermatophyta</taxon>
        <taxon>Magnoliopsida</taxon>
        <taxon>eudicotyledons</taxon>
        <taxon>Gunneridae</taxon>
        <taxon>Pentapetalae</taxon>
        <taxon>rosids</taxon>
        <taxon>fabids</taxon>
        <taxon>Fabales</taxon>
        <taxon>Fabaceae</taxon>
        <taxon>Papilionoideae</taxon>
        <taxon>50 kb inversion clade</taxon>
        <taxon>NPAAA clade</taxon>
        <taxon>Hologalegina</taxon>
        <taxon>IRL clade</taxon>
        <taxon>Trifolieae</taxon>
        <taxon>Medicago</taxon>
    </lineage>
</organism>
<keyword evidence="4" id="KW-1185">Reference proteome</keyword>
<dbReference type="HOGENOM" id="CLU_2187797_0_0_1"/>
<dbReference type="EMBL" id="CM001217">
    <property type="protein sequence ID" value="KEH41399.1"/>
    <property type="molecule type" value="Genomic_DNA"/>
</dbReference>
<keyword evidence="1 2" id="KW-0812">Transmembrane</keyword>
<dbReference type="EnsemblPlants" id="KEH41399">
    <property type="protein sequence ID" value="KEH41399"/>
    <property type="gene ID" value="MTR_1g050445"/>
</dbReference>
<evidence type="ECO:0000313" key="3">
    <source>
        <dbReference type="EnsemblPlants" id="KEH41399"/>
    </source>
</evidence>
<reference evidence="3" key="3">
    <citation type="submission" date="2015-04" db="UniProtKB">
        <authorList>
            <consortium name="EnsemblPlants"/>
        </authorList>
    </citation>
    <scope>IDENTIFICATION</scope>
    <source>
        <strain evidence="3">cv. Jemalong A17</strain>
    </source>
</reference>
<keyword evidence="1" id="KW-1133">Transmembrane helix</keyword>
<reference evidence="2 4" key="1">
    <citation type="journal article" date="2011" name="Nature">
        <title>The Medicago genome provides insight into the evolution of rhizobial symbioses.</title>
        <authorList>
            <person name="Young N.D."/>
            <person name="Debelle F."/>
            <person name="Oldroyd G.E."/>
            <person name="Geurts R."/>
            <person name="Cannon S.B."/>
            <person name="Udvardi M.K."/>
            <person name="Benedito V.A."/>
            <person name="Mayer K.F."/>
            <person name="Gouzy J."/>
            <person name="Schoof H."/>
            <person name="Van de Peer Y."/>
            <person name="Proost S."/>
            <person name="Cook D.R."/>
            <person name="Meyers B.C."/>
            <person name="Spannagl M."/>
            <person name="Cheung F."/>
            <person name="De Mita S."/>
            <person name="Krishnakumar V."/>
            <person name="Gundlach H."/>
            <person name="Zhou S."/>
            <person name="Mudge J."/>
            <person name="Bharti A.K."/>
            <person name="Murray J.D."/>
            <person name="Naoumkina M.A."/>
            <person name="Rosen B."/>
            <person name="Silverstein K.A."/>
            <person name="Tang H."/>
            <person name="Rombauts S."/>
            <person name="Zhao P.X."/>
            <person name="Zhou P."/>
            <person name="Barbe V."/>
            <person name="Bardou P."/>
            <person name="Bechner M."/>
            <person name="Bellec A."/>
            <person name="Berger A."/>
            <person name="Berges H."/>
            <person name="Bidwell S."/>
            <person name="Bisseling T."/>
            <person name="Choisne N."/>
            <person name="Couloux A."/>
            <person name="Denny R."/>
            <person name="Deshpande S."/>
            <person name="Dai X."/>
            <person name="Doyle J.J."/>
            <person name="Dudez A.M."/>
            <person name="Farmer A.D."/>
            <person name="Fouteau S."/>
            <person name="Franken C."/>
            <person name="Gibelin C."/>
            <person name="Gish J."/>
            <person name="Goldstein S."/>
            <person name="Gonzalez A.J."/>
            <person name="Green P.J."/>
            <person name="Hallab A."/>
            <person name="Hartog M."/>
            <person name="Hua A."/>
            <person name="Humphray S.J."/>
            <person name="Jeong D.H."/>
            <person name="Jing Y."/>
            <person name="Jocker A."/>
            <person name="Kenton S.M."/>
            <person name="Kim D.J."/>
            <person name="Klee K."/>
            <person name="Lai H."/>
            <person name="Lang C."/>
            <person name="Lin S."/>
            <person name="Macmil S.L."/>
            <person name="Magdelenat G."/>
            <person name="Matthews L."/>
            <person name="McCorrison J."/>
            <person name="Monaghan E.L."/>
            <person name="Mun J.H."/>
            <person name="Najar F.Z."/>
            <person name="Nicholson C."/>
            <person name="Noirot C."/>
            <person name="O'Bleness M."/>
            <person name="Paule C.R."/>
            <person name="Poulain J."/>
            <person name="Prion F."/>
            <person name="Qin B."/>
            <person name="Qu C."/>
            <person name="Retzel E.F."/>
            <person name="Riddle C."/>
            <person name="Sallet E."/>
            <person name="Samain S."/>
            <person name="Samson N."/>
            <person name="Sanders I."/>
            <person name="Saurat O."/>
            <person name="Scarpelli C."/>
            <person name="Schiex T."/>
            <person name="Segurens B."/>
            <person name="Severin A.J."/>
            <person name="Sherrier D.J."/>
            <person name="Shi R."/>
            <person name="Sims S."/>
            <person name="Singer S.R."/>
            <person name="Sinharoy S."/>
            <person name="Sterck L."/>
            <person name="Viollet A."/>
            <person name="Wang B.B."/>
            <person name="Wang K."/>
            <person name="Wang M."/>
            <person name="Wang X."/>
            <person name="Warfsmann J."/>
            <person name="Weissenbach J."/>
            <person name="White D.D."/>
            <person name="White J.D."/>
            <person name="Wiley G.B."/>
            <person name="Wincker P."/>
            <person name="Xing Y."/>
            <person name="Yang L."/>
            <person name="Yao Z."/>
            <person name="Ying F."/>
            <person name="Zhai J."/>
            <person name="Zhou L."/>
            <person name="Zuber A."/>
            <person name="Denarie J."/>
            <person name="Dixon R.A."/>
            <person name="May G.D."/>
            <person name="Schwartz D.C."/>
            <person name="Rogers J."/>
            <person name="Quetier F."/>
            <person name="Town C.D."/>
            <person name="Roe B.A."/>
        </authorList>
    </citation>
    <scope>NUCLEOTIDE SEQUENCE [LARGE SCALE GENOMIC DNA]</scope>
    <source>
        <strain evidence="2">A17</strain>
        <strain evidence="3 4">cv. Jemalong A17</strain>
    </source>
</reference>
<evidence type="ECO:0000256" key="1">
    <source>
        <dbReference type="SAM" id="Phobius"/>
    </source>
</evidence>
<feature type="transmembrane region" description="Helical" evidence="1">
    <location>
        <begin position="21"/>
        <end position="41"/>
    </location>
</feature>
<reference evidence="2 4" key="2">
    <citation type="journal article" date="2014" name="BMC Genomics">
        <title>An improved genome release (version Mt4.0) for the model legume Medicago truncatula.</title>
        <authorList>
            <person name="Tang H."/>
            <person name="Krishnakumar V."/>
            <person name="Bidwell S."/>
            <person name="Rosen B."/>
            <person name="Chan A."/>
            <person name="Zhou S."/>
            <person name="Gentzbittel L."/>
            <person name="Childs K.L."/>
            <person name="Yandell M."/>
            <person name="Gundlach H."/>
            <person name="Mayer K.F."/>
            <person name="Schwartz D.C."/>
            <person name="Town C.D."/>
        </authorList>
    </citation>
    <scope>GENOME REANNOTATION</scope>
    <source>
        <strain evidence="2">A17</strain>
        <strain evidence="3 4">cv. Jemalong A17</strain>
    </source>
</reference>
<protein>
    <submittedName>
        <fullName evidence="2">Transmembrane protein, putative</fullName>
    </submittedName>
</protein>
<keyword evidence="1" id="KW-0472">Membrane</keyword>
<dbReference type="Proteomes" id="UP000002051">
    <property type="component" value="Unassembled WGS sequence"/>
</dbReference>
<dbReference type="AlphaFoldDB" id="A0A072VHC2"/>
<evidence type="ECO:0000313" key="2">
    <source>
        <dbReference type="EMBL" id="KEH41399.1"/>
    </source>
</evidence>
<gene>
    <name evidence="2" type="ordered locus">MTR_1g050445</name>
</gene>